<dbReference type="InterPro" id="IPR043504">
    <property type="entry name" value="Peptidase_S1_PA_chymotrypsin"/>
</dbReference>
<keyword evidence="2 5" id="KW-0378">Hydrolase</keyword>
<dbReference type="EMBL" id="JBJQND010000005">
    <property type="protein sequence ID" value="KAL3876848.1"/>
    <property type="molecule type" value="Genomic_DNA"/>
</dbReference>
<comment type="caution">
    <text evidence="8">The sequence shown here is derived from an EMBL/GenBank/DDBJ whole genome shotgun (WGS) entry which is preliminary data.</text>
</comment>
<dbReference type="EMBL" id="JBJQND010000005">
    <property type="protein sequence ID" value="KAL3876870.1"/>
    <property type="molecule type" value="Genomic_DNA"/>
</dbReference>
<evidence type="ECO:0000256" key="2">
    <source>
        <dbReference type="ARBA" id="ARBA00022801"/>
    </source>
</evidence>
<evidence type="ECO:0000256" key="6">
    <source>
        <dbReference type="SAM" id="SignalP"/>
    </source>
</evidence>
<protein>
    <recommendedName>
        <fullName evidence="7">Peptidase S1 domain-containing protein</fullName>
    </recommendedName>
</protein>
<dbReference type="InterPro" id="IPR001254">
    <property type="entry name" value="Trypsin_dom"/>
</dbReference>
<keyword evidence="4" id="KW-1015">Disulfide bond</keyword>
<dbReference type="SUPFAM" id="SSF50494">
    <property type="entry name" value="Trypsin-like serine proteases"/>
    <property type="match status" value="1"/>
</dbReference>
<evidence type="ECO:0000256" key="3">
    <source>
        <dbReference type="ARBA" id="ARBA00022825"/>
    </source>
</evidence>
<dbReference type="FunFam" id="2.40.10.10:FF:000003">
    <property type="entry name" value="Transmembrane serine protease 3"/>
    <property type="match status" value="1"/>
</dbReference>
<dbReference type="Proteomes" id="UP001634394">
    <property type="component" value="Unassembled WGS sequence"/>
</dbReference>
<gene>
    <name evidence="8" type="ORF">ACJMK2_034633</name>
    <name evidence="9" type="ORF">ACJMK2_034652</name>
</gene>
<accession>A0ABD3WVQ3</accession>
<dbReference type="PROSITE" id="PS00134">
    <property type="entry name" value="TRYPSIN_HIS"/>
    <property type="match status" value="1"/>
</dbReference>
<dbReference type="Gene3D" id="2.40.10.10">
    <property type="entry name" value="Trypsin-like serine proteases"/>
    <property type="match status" value="1"/>
</dbReference>
<dbReference type="PANTHER" id="PTHR24252">
    <property type="entry name" value="ACROSIN-RELATED"/>
    <property type="match status" value="1"/>
</dbReference>
<evidence type="ECO:0000256" key="1">
    <source>
        <dbReference type="ARBA" id="ARBA00022670"/>
    </source>
</evidence>
<feature type="signal peptide" evidence="6">
    <location>
        <begin position="1"/>
        <end position="20"/>
    </location>
</feature>
<dbReference type="GO" id="GO:0008236">
    <property type="term" value="F:serine-type peptidase activity"/>
    <property type="evidence" value="ECO:0007669"/>
    <property type="project" value="UniProtKB-KW"/>
</dbReference>
<evidence type="ECO:0000313" key="10">
    <source>
        <dbReference type="Proteomes" id="UP001634394"/>
    </source>
</evidence>
<keyword evidence="1 5" id="KW-0645">Protease</keyword>
<evidence type="ECO:0000313" key="8">
    <source>
        <dbReference type="EMBL" id="KAL3876848.1"/>
    </source>
</evidence>
<dbReference type="PANTHER" id="PTHR24252:SF7">
    <property type="entry name" value="HYALIN"/>
    <property type="match status" value="1"/>
</dbReference>
<evidence type="ECO:0000313" key="9">
    <source>
        <dbReference type="EMBL" id="KAL3876870.1"/>
    </source>
</evidence>
<dbReference type="PROSITE" id="PS00135">
    <property type="entry name" value="TRYPSIN_SER"/>
    <property type="match status" value="1"/>
</dbReference>
<name>A0ABD3WVQ3_SINWO</name>
<dbReference type="Pfam" id="PF00089">
    <property type="entry name" value="Trypsin"/>
    <property type="match status" value="1"/>
</dbReference>
<dbReference type="InterPro" id="IPR009003">
    <property type="entry name" value="Peptidase_S1_PA"/>
</dbReference>
<feature type="chain" id="PRO_5044725221" description="Peptidase S1 domain-containing protein" evidence="6">
    <location>
        <begin position="21"/>
        <end position="285"/>
    </location>
</feature>
<sequence length="285" mass="31920">MKGLVLVLVVHLCTAAISHAFVVTDHASCGHQTFPPSETRIVGGHEARIGSWPWMAMLIEDGNQVCGGSILNEYFILTAAHCFEDELSRDTTRWTVRVGKHHLDRLDPTETTHRVSQIIIHPQYNSTTVKNDITLLQLIEPVQYNDYVRPICIPPSARRVANTTSSCYSTGWGDTHDTSSRTVLNQVKLQIIPESWCSHTDWYGSNFIKYYTFCAGYPSGGQDTCTGDSGGPFVCKVDDTWYQQGIISWGHGCALPFYPGIYTDVSKYGQWIRNNIASRGFHLNK</sequence>
<keyword evidence="10" id="KW-1185">Reference proteome</keyword>
<dbReference type="AlphaFoldDB" id="A0ABD3WVQ3"/>
<reference evidence="8 10" key="1">
    <citation type="submission" date="2024-11" db="EMBL/GenBank/DDBJ databases">
        <title>Chromosome-level genome assembly of the freshwater bivalve Anodonta woodiana.</title>
        <authorList>
            <person name="Chen X."/>
        </authorList>
    </citation>
    <scope>NUCLEOTIDE SEQUENCE [LARGE SCALE GENOMIC DNA]</scope>
    <source>
        <strain evidence="8">MN2024</strain>
        <tissue evidence="8">Gills</tissue>
    </source>
</reference>
<evidence type="ECO:0000256" key="5">
    <source>
        <dbReference type="RuleBase" id="RU363034"/>
    </source>
</evidence>
<dbReference type="InterPro" id="IPR033116">
    <property type="entry name" value="TRYPSIN_SER"/>
</dbReference>
<dbReference type="InterPro" id="IPR018114">
    <property type="entry name" value="TRYPSIN_HIS"/>
</dbReference>
<organism evidence="8 10">
    <name type="scientific">Sinanodonta woodiana</name>
    <name type="common">Chinese pond mussel</name>
    <name type="synonym">Anodonta woodiana</name>
    <dbReference type="NCBI Taxonomy" id="1069815"/>
    <lineage>
        <taxon>Eukaryota</taxon>
        <taxon>Metazoa</taxon>
        <taxon>Spiralia</taxon>
        <taxon>Lophotrochozoa</taxon>
        <taxon>Mollusca</taxon>
        <taxon>Bivalvia</taxon>
        <taxon>Autobranchia</taxon>
        <taxon>Heteroconchia</taxon>
        <taxon>Palaeoheterodonta</taxon>
        <taxon>Unionida</taxon>
        <taxon>Unionoidea</taxon>
        <taxon>Unionidae</taxon>
        <taxon>Unioninae</taxon>
        <taxon>Sinanodonta</taxon>
    </lineage>
</organism>
<keyword evidence="6" id="KW-0732">Signal</keyword>
<dbReference type="GO" id="GO:0006508">
    <property type="term" value="P:proteolysis"/>
    <property type="evidence" value="ECO:0007669"/>
    <property type="project" value="UniProtKB-KW"/>
</dbReference>
<proteinExistence type="predicted"/>
<dbReference type="CDD" id="cd00190">
    <property type="entry name" value="Tryp_SPc"/>
    <property type="match status" value="1"/>
</dbReference>
<evidence type="ECO:0000259" key="7">
    <source>
        <dbReference type="PROSITE" id="PS50240"/>
    </source>
</evidence>
<dbReference type="SMART" id="SM00020">
    <property type="entry name" value="Tryp_SPc"/>
    <property type="match status" value="1"/>
</dbReference>
<evidence type="ECO:0000256" key="4">
    <source>
        <dbReference type="ARBA" id="ARBA00023157"/>
    </source>
</evidence>
<keyword evidence="3 5" id="KW-0720">Serine protease</keyword>
<dbReference type="InterPro" id="IPR001314">
    <property type="entry name" value="Peptidase_S1A"/>
</dbReference>
<dbReference type="PRINTS" id="PR00722">
    <property type="entry name" value="CHYMOTRYPSIN"/>
</dbReference>
<feature type="domain" description="Peptidase S1" evidence="7">
    <location>
        <begin position="41"/>
        <end position="277"/>
    </location>
</feature>
<dbReference type="PROSITE" id="PS50240">
    <property type="entry name" value="TRYPSIN_DOM"/>
    <property type="match status" value="1"/>
</dbReference>